<dbReference type="OrthoDB" id="2740154at2"/>
<feature type="transmembrane region" description="Helical" evidence="1">
    <location>
        <begin position="7"/>
        <end position="25"/>
    </location>
</feature>
<evidence type="ECO:0000313" key="3">
    <source>
        <dbReference type="Proteomes" id="UP000094784"/>
    </source>
</evidence>
<comment type="caution">
    <text evidence="2">The sequence shown here is derived from an EMBL/GenBank/DDBJ whole genome shotgun (WGS) entry which is preliminary data.</text>
</comment>
<keyword evidence="1" id="KW-0472">Membrane</keyword>
<sequence>MSKIPIYIKLLISIGMIIILISLFLLKDHPYYLWLRWTGNILLIVGIVRIPFTKEIDKRQINIR</sequence>
<dbReference type="EMBL" id="MECQ01000001">
    <property type="protein sequence ID" value="ODV56091.1"/>
    <property type="molecule type" value="Genomic_DNA"/>
</dbReference>
<gene>
    <name evidence="2" type="ORF">BG258_09335</name>
</gene>
<keyword evidence="1" id="KW-0812">Transmembrane</keyword>
<organism evidence="2 3">
    <name type="scientific">Lysinibacillus fusiformis</name>
    <dbReference type="NCBI Taxonomy" id="28031"/>
    <lineage>
        <taxon>Bacteria</taxon>
        <taxon>Bacillati</taxon>
        <taxon>Bacillota</taxon>
        <taxon>Bacilli</taxon>
        <taxon>Bacillales</taxon>
        <taxon>Bacillaceae</taxon>
        <taxon>Lysinibacillus</taxon>
    </lineage>
</organism>
<reference evidence="2 3" key="1">
    <citation type="submission" date="2016-09" db="EMBL/GenBank/DDBJ databases">
        <title>Draft genome sequence of the soil isolate, Lysinibacillus fusiformis M5, a potential hypoxanthine producer.</title>
        <authorList>
            <person name="Gallegos-Monterrosa R."/>
            <person name="Maroti G."/>
            <person name="Balint B."/>
            <person name="Kovacs A.T."/>
        </authorList>
    </citation>
    <scope>NUCLEOTIDE SEQUENCE [LARGE SCALE GENOMIC DNA]</scope>
    <source>
        <strain evidence="2 3">M5</strain>
    </source>
</reference>
<protein>
    <submittedName>
        <fullName evidence="2">Uncharacterized protein</fullName>
    </submittedName>
</protein>
<dbReference type="AlphaFoldDB" id="A0A1E4R6L0"/>
<evidence type="ECO:0000313" key="2">
    <source>
        <dbReference type="EMBL" id="ODV56091.1"/>
    </source>
</evidence>
<dbReference type="Proteomes" id="UP000094784">
    <property type="component" value="Unassembled WGS sequence"/>
</dbReference>
<proteinExistence type="predicted"/>
<keyword evidence="1" id="KW-1133">Transmembrane helix</keyword>
<dbReference type="RefSeq" id="WP_069481108.1">
    <property type="nucleotide sequence ID" value="NZ_KV766182.1"/>
</dbReference>
<feature type="transmembrane region" description="Helical" evidence="1">
    <location>
        <begin position="31"/>
        <end position="52"/>
    </location>
</feature>
<evidence type="ECO:0000256" key="1">
    <source>
        <dbReference type="SAM" id="Phobius"/>
    </source>
</evidence>
<name>A0A1E4R6L0_9BACI</name>
<accession>A0A1E4R6L0</accession>